<accession>A0A9X3PCP3</accession>
<proteinExistence type="predicted"/>
<reference evidence="3" key="1">
    <citation type="submission" date="2022-12" db="EMBL/GenBank/DDBJ databases">
        <title>Gycomyces niveus sp.nov.,a novel actinomycete isolated from soil in Shouguan.</title>
        <authorList>
            <person name="Yang X."/>
        </authorList>
    </citation>
    <scope>NUCLEOTIDE SEQUENCE</scope>
    <source>
        <strain evidence="3">NEAU-A15</strain>
    </source>
</reference>
<evidence type="ECO:0000256" key="1">
    <source>
        <dbReference type="SAM" id="MobiDB-lite"/>
    </source>
</evidence>
<sequence length="100" mass="11206">MTYQPPQWQPGQQQYQQQPPYPHQPPPPYAPQAYQQAPQPPAAPYGQHPHQPQVYTGPLPGGDPKAQAWKNYGMQWLLGLGFLAVIGIFAVIYNLATGEW</sequence>
<feature type="compositionally biased region" description="Low complexity" evidence="1">
    <location>
        <begin position="1"/>
        <end position="18"/>
    </location>
</feature>
<evidence type="ECO:0000313" key="4">
    <source>
        <dbReference type="Proteomes" id="UP001146067"/>
    </source>
</evidence>
<keyword evidence="4" id="KW-1185">Reference proteome</keyword>
<feature type="compositionally biased region" description="Low complexity" evidence="1">
    <location>
        <begin position="44"/>
        <end position="53"/>
    </location>
</feature>
<comment type="caution">
    <text evidence="3">The sequence shown here is derived from an EMBL/GenBank/DDBJ whole genome shotgun (WGS) entry which is preliminary data.</text>
</comment>
<gene>
    <name evidence="3" type="ORF">O1R50_19085</name>
</gene>
<feature type="compositionally biased region" description="Pro residues" evidence="1">
    <location>
        <begin position="19"/>
        <end position="30"/>
    </location>
</feature>
<organism evidence="3 4">
    <name type="scientific">Glycomyces luteolus</name>
    <dbReference type="NCBI Taxonomy" id="2670330"/>
    <lineage>
        <taxon>Bacteria</taxon>
        <taxon>Bacillati</taxon>
        <taxon>Actinomycetota</taxon>
        <taxon>Actinomycetes</taxon>
        <taxon>Glycomycetales</taxon>
        <taxon>Glycomycetaceae</taxon>
        <taxon>Glycomyces</taxon>
    </lineage>
</organism>
<keyword evidence="2" id="KW-0472">Membrane</keyword>
<name>A0A9X3PCP3_9ACTN</name>
<protein>
    <submittedName>
        <fullName evidence="3">Uncharacterized protein</fullName>
    </submittedName>
</protein>
<keyword evidence="2" id="KW-1133">Transmembrane helix</keyword>
<feature type="transmembrane region" description="Helical" evidence="2">
    <location>
        <begin position="76"/>
        <end position="96"/>
    </location>
</feature>
<feature type="region of interest" description="Disordered" evidence="1">
    <location>
        <begin position="1"/>
        <end position="62"/>
    </location>
</feature>
<dbReference type="RefSeq" id="WP_270111774.1">
    <property type="nucleotide sequence ID" value="NZ_JAPZVP010000016.1"/>
</dbReference>
<keyword evidence="2" id="KW-0812">Transmembrane</keyword>
<evidence type="ECO:0000256" key="2">
    <source>
        <dbReference type="SAM" id="Phobius"/>
    </source>
</evidence>
<dbReference type="AlphaFoldDB" id="A0A9X3PCP3"/>
<dbReference type="Proteomes" id="UP001146067">
    <property type="component" value="Unassembled WGS sequence"/>
</dbReference>
<evidence type="ECO:0000313" key="3">
    <source>
        <dbReference type="EMBL" id="MDA1361741.1"/>
    </source>
</evidence>
<dbReference type="EMBL" id="JAPZVP010000016">
    <property type="protein sequence ID" value="MDA1361741.1"/>
    <property type="molecule type" value="Genomic_DNA"/>
</dbReference>